<organism evidence="2">
    <name type="scientific">Blastobotrys adeninivorans</name>
    <name type="common">Yeast</name>
    <name type="synonym">Arxula adeninivorans</name>
    <dbReference type="NCBI Taxonomy" id="409370"/>
    <lineage>
        <taxon>Eukaryota</taxon>
        <taxon>Fungi</taxon>
        <taxon>Dikarya</taxon>
        <taxon>Ascomycota</taxon>
        <taxon>Saccharomycotina</taxon>
        <taxon>Dipodascomycetes</taxon>
        <taxon>Dipodascales</taxon>
        <taxon>Trichomonascaceae</taxon>
        <taxon>Blastobotrys</taxon>
    </lineage>
</organism>
<dbReference type="AlphaFoldDB" id="A0A060TCQ8"/>
<gene>
    <name evidence="2" type="ORF">GNLVRS02_ARAD1D44836g</name>
</gene>
<evidence type="ECO:0000256" key="1">
    <source>
        <dbReference type="SAM" id="MobiDB-lite"/>
    </source>
</evidence>
<reference evidence="2" key="2">
    <citation type="submission" date="2014-06" db="EMBL/GenBank/DDBJ databases">
        <title>The complete genome of Blastobotrys (Arxula) adeninivorans LS3 - a yeast of biotechnological interest.</title>
        <authorList>
            <person name="Kunze G."/>
            <person name="Gaillardin C."/>
            <person name="Czernicka M."/>
            <person name="Durrens P."/>
            <person name="Martin T."/>
            <person name="Boer E."/>
            <person name="Gabaldon T."/>
            <person name="Cruz J."/>
            <person name="Talla E."/>
            <person name="Marck C."/>
            <person name="Goffeau A."/>
            <person name="Barbe V."/>
            <person name="Baret P."/>
            <person name="Baronian K."/>
            <person name="Beier S."/>
            <person name="Bleykasten C."/>
            <person name="Bode R."/>
            <person name="Casaregola S."/>
            <person name="Despons L."/>
            <person name="Fairhead C."/>
            <person name="Giersberg M."/>
            <person name="Gierski P."/>
            <person name="Hahnel U."/>
            <person name="Hartmann A."/>
            <person name="Jankowska D."/>
            <person name="Jubin C."/>
            <person name="Jung P."/>
            <person name="Lafontaine I."/>
            <person name="Leh-Louis V."/>
            <person name="Lemaire M."/>
            <person name="Marcet-Houben M."/>
            <person name="Mascher M."/>
            <person name="Morel G."/>
            <person name="Richard G.-F."/>
            <person name="Riechen J."/>
            <person name="Sacerdot C."/>
            <person name="Sarkar A."/>
            <person name="Savel G."/>
            <person name="Schacherer J."/>
            <person name="Sherman D."/>
            <person name="Straub M.-L."/>
            <person name="Stein N."/>
            <person name="Thierry A."/>
            <person name="Trautwein-Schult A."/>
            <person name="Westhof E."/>
            <person name="Worch S."/>
            <person name="Dujon B."/>
            <person name="Souciet J.-L."/>
            <person name="Wincker P."/>
            <person name="Scholz U."/>
            <person name="Neuveglise N."/>
        </authorList>
    </citation>
    <scope>NUCLEOTIDE SEQUENCE</scope>
    <source>
        <strain evidence="2">LS3</strain>
    </source>
</reference>
<dbReference type="EMBL" id="HG937694">
    <property type="protein sequence ID" value="CDP38885.1"/>
    <property type="molecule type" value="Genomic_DNA"/>
</dbReference>
<accession>A0A060TCQ8</accession>
<name>A0A060TCQ8_BLAAD</name>
<evidence type="ECO:0000313" key="2">
    <source>
        <dbReference type="EMBL" id="CDP38885.1"/>
    </source>
</evidence>
<feature type="region of interest" description="Disordered" evidence="1">
    <location>
        <begin position="393"/>
        <end position="429"/>
    </location>
</feature>
<protein>
    <submittedName>
        <fullName evidence="2">ARAD1D44836p</fullName>
    </submittedName>
</protein>
<feature type="compositionally biased region" description="Low complexity" evidence="1">
    <location>
        <begin position="403"/>
        <end position="416"/>
    </location>
</feature>
<sequence length="446" mass="49715">MTEVARATILPDPRPMPSVRGQSYNRSVPSSPREHYCFARSRTKHSEEVPSLQIQKLHGSNQRTHRNIEPLFDLVSLIDKRKNIDHAFTSHRIFGPGDVSHPLDSINQLSSGNINDLFYYDACHAPSSLDRSTRYSVNTYDSESPVAQISGHGVFFSPGATPCVMPNSTRRLSRAGVDSISRRSVSGSVLRSRSVSGSSTSSSITDHLFYSQPVAMIAVVERSDLSAINIVDQSTNHVLGTWSLRQGKKNVWDFNIAKDIQDIVAPVNNDSRPHDKPVATLTFDSNGSPAVTLHVTSDYYLDDVVSQLRLDKRMARRHTIASSPHLSMPPGAATRSRWSITSLIRSPSNLHISKVTSDYKVGRPNAVYQYRVRLVDAVLFSALCVVERAQMIDDESDREPRSSKSLKSRSASRQSSPTKHEASSELVKEKRRRVHEALLKVKRLLH</sequence>
<proteinExistence type="predicted"/>
<feature type="compositionally biased region" description="Polar residues" evidence="1">
    <location>
        <begin position="20"/>
        <end position="30"/>
    </location>
</feature>
<reference evidence="2" key="1">
    <citation type="submission" date="2014-02" db="EMBL/GenBank/DDBJ databases">
        <authorList>
            <person name="Genoscope - CEA"/>
        </authorList>
    </citation>
    <scope>NUCLEOTIDE SEQUENCE</scope>
    <source>
        <strain evidence="2">LS3</strain>
    </source>
</reference>
<feature type="compositionally biased region" description="Basic and acidic residues" evidence="1">
    <location>
        <begin position="418"/>
        <end position="428"/>
    </location>
</feature>
<feature type="region of interest" description="Disordered" evidence="1">
    <location>
        <begin position="1"/>
        <end position="33"/>
    </location>
</feature>